<dbReference type="InterPro" id="IPR011074">
    <property type="entry name" value="CRAL/TRIO_N_dom"/>
</dbReference>
<dbReference type="Gene3D" id="3.40.525.10">
    <property type="entry name" value="CRAL-TRIO lipid binding domain"/>
    <property type="match status" value="1"/>
</dbReference>
<dbReference type="PANTHER" id="PTHR46277:SF3">
    <property type="entry name" value="BINDING PROTEIN, PUTATIVE-RELATED"/>
    <property type="match status" value="1"/>
</dbReference>
<keyword evidence="4" id="KW-1185">Reference proteome</keyword>
<evidence type="ECO:0000256" key="1">
    <source>
        <dbReference type="SAM" id="MobiDB-lite"/>
    </source>
</evidence>
<dbReference type="SUPFAM" id="SSF52087">
    <property type="entry name" value="CRAL/TRIO domain"/>
    <property type="match status" value="1"/>
</dbReference>
<feature type="compositionally biased region" description="Basic and acidic residues" evidence="1">
    <location>
        <begin position="1"/>
        <end position="11"/>
    </location>
</feature>
<feature type="domain" description="CRAL-TRIO" evidence="2">
    <location>
        <begin position="87"/>
        <end position="249"/>
    </location>
</feature>
<protein>
    <recommendedName>
        <fullName evidence="2">CRAL-TRIO domain-containing protein</fullName>
    </recommendedName>
</protein>
<reference evidence="3 4" key="1">
    <citation type="submission" date="2021-02" db="EMBL/GenBank/DDBJ databases">
        <title>Plant Genome Project.</title>
        <authorList>
            <person name="Zhang R.-G."/>
        </authorList>
    </citation>
    <scope>NUCLEOTIDE SEQUENCE [LARGE SCALE GENOMIC DNA]</scope>
    <source>
        <tissue evidence="3">Leaves</tissue>
    </source>
</reference>
<evidence type="ECO:0000313" key="3">
    <source>
        <dbReference type="EMBL" id="KAH7548502.1"/>
    </source>
</evidence>
<comment type="caution">
    <text evidence="3">The sequence shown here is derived from an EMBL/GenBank/DDBJ whole genome shotgun (WGS) entry which is preliminary data.</text>
</comment>
<feature type="region of interest" description="Disordered" evidence="1">
    <location>
        <begin position="1"/>
        <end position="21"/>
    </location>
</feature>
<dbReference type="InterPro" id="IPR036865">
    <property type="entry name" value="CRAL-TRIO_dom_sf"/>
</dbReference>
<dbReference type="Proteomes" id="UP000827721">
    <property type="component" value="Unassembled WGS sequence"/>
</dbReference>
<dbReference type="EMBL" id="JAFEMO010000014">
    <property type="protein sequence ID" value="KAH7548502.1"/>
    <property type="molecule type" value="Genomic_DNA"/>
</dbReference>
<dbReference type="PANTHER" id="PTHR46277">
    <property type="entry name" value="OS03G0850700 PROTEIN"/>
    <property type="match status" value="1"/>
</dbReference>
<evidence type="ECO:0000313" key="4">
    <source>
        <dbReference type="Proteomes" id="UP000827721"/>
    </source>
</evidence>
<dbReference type="Pfam" id="PF00650">
    <property type="entry name" value="CRAL_TRIO"/>
    <property type="match status" value="1"/>
</dbReference>
<sequence length="253" mass="28919">MEFKDGEEEKTLVVQENGEESNEIERSKVGIMRALVEREDPSAKEVDDLMIRRFLRARDLDIEKASNLLMKYLSWKRSFVPNGYISPSDISNQLEDNKVCMQGLDKKGRPIVVAFGGRHNPSKGSLEDFKRFVVFTLDKICAKMPRGQEKFIAIGDLKGWGYTNSDIRGYLASLSILQDCYPERLGKLVIVHSPYMFMTAWKVVYPFIDSNTKKKIVFVEKKKLKATLLEDIDESQLPDIYGGKLPLVPIQDC</sequence>
<dbReference type="Gene3D" id="1.10.8.20">
    <property type="entry name" value="N-terminal domain of phosphatidylinositol transfer protein sec14p"/>
    <property type="match status" value="1"/>
</dbReference>
<organism evidence="3 4">
    <name type="scientific">Xanthoceras sorbifolium</name>
    <dbReference type="NCBI Taxonomy" id="99658"/>
    <lineage>
        <taxon>Eukaryota</taxon>
        <taxon>Viridiplantae</taxon>
        <taxon>Streptophyta</taxon>
        <taxon>Embryophyta</taxon>
        <taxon>Tracheophyta</taxon>
        <taxon>Spermatophyta</taxon>
        <taxon>Magnoliopsida</taxon>
        <taxon>eudicotyledons</taxon>
        <taxon>Gunneridae</taxon>
        <taxon>Pentapetalae</taxon>
        <taxon>rosids</taxon>
        <taxon>malvids</taxon>
        <taxon>Sapindales</taxon>
        <taxon>Sapindaceae</taxon>
        <taxon>Xanthoceroideae</taxon>
        <taxon>Xanthoceras</taxon>
    </lineage>
</organism>
<name>A0ABQ8H5B9_9ROSI</name>
<dbReference type="SMART" id="SM00516">
    <property type="entry name" value="SEC14"/>
    <property type="match status" value="1"/>
</dbReference>
<gene>
    <name evidence="3" type="ORF">JRO89_XS14G0143800</name>
</gene>
<proteinExistence type="predicted"/>
<dbReference type="InterPro" id="IPR001251">
    <property type="entry name" value="CRAL-TRIO_dom"/>
</dbReference>
<dbReference type="PROSITE" id="PS50191">
    <property type="entry name" value="CRAL_TRIO"/>
    <property type="match status" value="1"/>
</dbReference>
<dbReference type="SUPFAM" id="SSF46938">
    <property type="entry name" value="CRAL/TRIO N-terminal domain"/>
    <property type="match status" value="1"/>
</dbReference>
<dbReference type="SMART" id="SM01100">
    <property type="entry name" value="CRAL_TRIO_N"/>
    <property type="match status" value="1"/>
</dbReference>
<dbReference type="CDD" id="cd00170">
    <property type="entry name" value="SEC14"/>
    <property type="match status" value="1"/>
</dbReference>
<evidence type="ECO:0000259" key="2">
    <source>
        <dbReference type="PROSITE" id="PS50191"/>
    </source>
</evidence>
<dbReference type="InterPro" id="IPR036273">
    <property type="entry name" value="CRAL/TRIO_N_dom_sf"/>
</dbReference>
<accession>A0ABQ8H5B9</accession>